<dbReference type="Proteomes" id="UP000240760">
    <property type="component" value="Unassembled WGS sequence"/>
</dbReference>
<evidence type="ECO:0000313" key="3">
    <source>
        <dbReference type="Proteomes" id="UP000240760"/>
    </source>
</evidence>
<dbReference type="AlphaFoldDB" id="A0A2T4BSP9"/>
<organism evidence="2 3">
    <name type="scientific">Trichoderma longibrachiatum ATCC 18648</name>
    <dbReference type="NCBI Taxonomy" id="983965"/>
    <lineage>
        <taxon>Eukaryota</taxon>
        <taxon>Fungi</taxon>
        <taxon>Dikarya</taxon>
        <taxon>Ascomycota</taxon>
        <taxon>Pezizomycotina</taxon>
        <taxon>Sordariomycetes</taxon>
        <taxon>Hypocreomycetidae</taxon>
        <taxon>Hypocreales</taxon>
        <taxon>Hypocreaceae</taxon>
        <taxon>Trichoderma</taxon>
    </lineage>
</organism>
<sequence length="175" mass="20742">MSRYDFWISYGRDDAEWVKESFPFIIPRHDEYSWDWDSDSRLSVVLKHNKPEATREEKEAHRASMMASLKSMGFINTEDEPQRFFPDGMTIQRESTQEHLMEEKTLIDEEDQTNRNTPLGEEDSNQNARIAEGYWAAEGGQTAQHLDYETERIFRGFEYFGENLPRWSWGRAGMR</sequence>
<evidence type="ECO:0000256" key="1">
    <source>
        <dbReference type="SAM" id="MobiDB-lite"/>
    </source>
</evidence>
<name>A0A2T4BSP9_TRILO</name>
<protein>
    <submittedName>
        <fullName evidence="2">Uncharacterized protein</fullName>
    </submittedName>
</protein>
<keyword evidence="3" id="KW-1185">Reference proteome</keyword>
<feature type="region of interest" description="Disordered" evidence="1">
    <location>
        <begin position="108"/>
        <end position="127"/>
    </location>
</feature>
<evidence type="ECO:0000313" key="2">
    <source>
        <dbReference type="EMBL" id="PTB72331.1"/>
    </source>
</evidence>
<gene>
    <name evidence="2" type="ORF">M440DRAFT_348248</name>
</gene>
<dbReference type="OrthoDB" id="10542160at2759"/>
<accession>A0A2T4BSP9</accession>
<reference evidence="2 3" key="1">
    <citation type="submission" date="2016-07" db="EMBL/GenBank/DDBJ databases">
        <title>Multiple horizontal gene transfer events from other fungi enriched the ability of initially mycotrophic Trichoderma (Ascomycota) to feed on dead plant biomass.</title>
        <authorList>
            <consortium name="DOE Joint Genome Institute"/>
            <person name="Aerts A."/>
            <person name="Atanasova L."/>
            <person name="Chenthamara K."/>
            <person name="Zhang J."/>
            <person name="Grujic M."/>
            <person name="Henrissat B."/>
            <person name="Kuo A."/>
            <person name="Salamov A."/>
            <person name="Lipzen A."/>
            <person name="Labutti K."/>
            <person name="Barry K."/>
            <person name="Miao Y."/>
            <person name="Rahimi M.J."/>
            <person name="Shen Q."/>
            <person name="Grigoriev I.V."/>
            <person name="Kubicek C.P."/>
            <person name="Druzhinina I.S."/>
        </authorList>
    </citation>
    <scope>NUCLEOTIDE SEQUENCE [LARGE SCALE GENOMIC DNA]</scope>
    <source>
        <strain evidence="2 3">ATCC 18648</strain>
    </source>
</reference>
<proteinExistence type="predicted"/>
<dbReference type="EMBL" id="KZ679142">
    <property type="protein sequence ID" value="PTB72331.1"/>
    <property type="molecule type" value="Genomic_DNA"/>
</dbReference>